<comment type="caution">
    <text evidence="1">The sequence shown here is derived from an EMBL/GenBank/DDBJ whole genome shotgun (WGS) entry which is preliminary data.</text>
</comment>
<dbReference type="SUPFAM" id="SSF57903">
    <property type="entry name" value="FYVE/PHD zinc finger"/>
    <property type="match status" value="1"/>
</dbReference>
<dbReference type="InterPro" id="IPR011011">
    <property type="entry name" value="Znf_FYVE_PHD"/>
</dbReference>
<name>A0A0F9E6G3_9ZZZZ</name>
<reference evidence="1" key="1">
    <citation type="journal article" date="2015" name="Nature">
        <title>Complex archaea that bridge the gap between prokaryotes and eukaryotes.</title>
        <authorList>
            <person name="Spang A."/>
            <person name="Saw J.H."/>
            <person name="Jorgensen S.L."/>
            <person name="Zaremba-Niedzwiedzka K."/>
            <person name="Martijn J."/>
            <person name="Lind A.E."/>
            <person name="van Eijk R."/>
            <person name="Schleper C."/>
            <person name="Guy L."/>
            <person name="Ettema T.J."/>
        </authorList>
    </citation>
    <scope>NUCLEOTIDE SEQUENCE</scope>
</reference>
<dbReference type="InterPro" id="IPR013083">
    <property type="entry name" value="Znf_RING/FYVE/PHD"/>
</dbReference>
<dbReference type="AlphaFoldDB" id="A0A0F9E6G3"/>
<dbReference type="Gene3D" id="3.30.40.10">
    <property type="entry name" value="Zinc/RING finger domain, C3HC4 (zinc finger)"/>
    <property type="match status" value="1"/>
</dbReference>
<evidence type="ECO:0000313" key="1">
    <source>
        <dbReference type="EMBL" id="KKL61791.1"/>
    </source>
</evidence>
<gene>
    <name evidence="1" type="ORF">LCGC14_2191740</name>
</gene>
<sequence>MDINEFGQHSLITWTEDDLRKERIEMEPQYICLSCDETFIYESEIRLCSDCGKQSCPNCGGEISTIEEYNEAMRINSRES</sequence>
<accession>A0A0F9E6G3</accession>
<proteinExistence type="predicted"/>
<organism evidence="1">
    <name type="scientific">marine sediment metagenome</name>
    <dbReference type="NCBI Taxonomy" id="412755"/>
    <lineage>
        <taxon>unclassified sequences</taxon>
        <taxon>metagenomes</taxon>
        <taxon>ecological metagenomes</taxon>
    </lineage>
</organism>
<protein>
    <submittedName>
        <fullName evidence="1">Uncharacterized protein</fullName>
    </submittedName>
</protein>
<dbReference type="EMBL" id="LAZR01028706">
    <property type="protein sequence ID" value="KKL61791.1"/>
    <property type="molecule type" value="Genomic_DNA"/>
</dbReference>